<feature type="domain" description="Endonuclease/exonuclease/phosphatase" evidence="1">
    <location>
        <begin position="313"/>
        <end position="428"/>
    </location>
</feature>
<dbReference type="PANTHER" id="PTHR33233">
    <property type="entry name" value="ENDONUCLEASE/EXONUCLEASE/PHOSPHATASE"/>
    <property type="match status" value="1"/>
</dbReference>
<dbReference type="InterPro" id="IPR005135">
    <property type="entry name" value="Endo/exonuclease/phosphatase"/>
</dbReference>
<dbReference type="Gene3D" id="3.60.10.10">
    <property type="entry name" value="Endonuclease/exonuclease/phosphatase"/>
    <property type="match status" value="1"/>
</dbReference>
<evidence type="ECO:0000259" key="1">
    <source>
        <dbReference type="Pfam" id="PF03372"/>
    </source>
</evidence>
<comment type="caution">
    <text evidence="3">The sequence shown here is derived from an EMBL/GenBank/DDBJ whole genome shotgun (WGS) entry which is preliminary data.</text>
</comment>
<dbReference type="GO" id="GO:0003824">
    <property type="term" value="F:catalytic activity"/>
    <property type="evidence" value="ECO:0007669"/>
    <property type="project" value="InterPro"/>
</dbReference>
<sequence length="450" mass="52031">MEQSGNNGSGELNTPEQTEALISEVVCPIYASLLDADEGTLLNYKPTTIVNGKMCAQIEIKDVAPEVGYWQHAILCSVLGANPPYEVIKGFVQQIWADFEIDKILMVRKGLFLVRFVQLQGKLTVEKRGLYYFDRKPFIVKGWKPDMDINAESIQSLPLWVQFPELDIKYWGLDSLSKLGSLIGIPLKTDHYTREKTMIKYARLLIEVPMAGPFPDFIEFFNEHGELIRQSIKFEWKPSKCNHCRMYGHLEEECRKKHNQRKEWRRVQVTPQEAPKETTQSVPTAAEDGNYIAVTRKAAAKQSTYTAPTLDQAYHLEILKASQRQELWDDLQNLAPRSEAWCIMGDFNAVLRWEDRIGGDIVTEHELMELKSLLEACELHELHTMGPYYTWINKTVWSRLDRVLLNTYWYAGFDYTYAQNIPMGLSDHTPILMQFIDTPRPKPSFQYCEM</sequence>
<dbReference type="EMBL" id="JAKOGI010005127">
    <property type="protein sequence ID" value="KAJ8419449.1"/>
    <property type="molecule type" value="Genomic_DNA"/>
</dbReference>
<reference evidence="3" key="1">
    <citation type="submission" date="2022-04" db="EMBL/GenBank/DDBJ databases">
        <title>Carnegiea gigantea Genome sequencing and assembly v2.</title>
        <authorList>
            <person name="Copetti D."/>
            <person name="Sanderson M.J."/>
            <person name="Burquez A."/>
            <person name="Wojciechowski M.F."/>
        </authorList>
    </citation>
    <scope>NUCLEOTIDE SEQUENCE</scope>
    <source>
        <strain evidence="3">SGP5-SGP5p</strain>
        <tissue evidence="3">Aerial part</tissue>
    </source>
</reference>
<dbReference type="SUPFAM" id="SSF56219">
    <property type="entry name" value="DNase I-like"/>
    <property type="match status" value="1"/>
</dbReference>
<evidence type="ECO:0000313" key="3">
    <source>
        <dbReference type="EMBL" id="KAJ8419449.1"/>
    </source>
</evidence>
<organism evidence="3 4">
    <name type="scientific">Carnegiea gigantea</name>
    <dbReference type="NCBI Taxonomy" id="171969"/>
    <lineage>
        <taxon>Eukaryota</taxon>
        <taxon>Viridiplantae</taxon>
        <taxon>Streptophyta</taxon>
        <taxon>Embryophyta</taxon>
        <taxon>Tracheophyta</taxon>
        <taxon>Spermatophyta</taxon>
        <taxon>Magnoliopsida</taxon>
        <taxon>eudicotyledons</taxon>
        <taxon>Gunneridae</taxon>
        <taxon>Pentapetalae</taxon>
        <taxon>Caryophyllales</taxon>
        <taxon>Cactineae</taxon>
        <taxon>Cactaceae</taxon>
        <taxon>Cactoideae</taxon>
        <taxon>Echinocereeae</taxon>
        <taxon>Carnegiea</taxon>
    </lineage>
</organism>
<evidence type="ECO:0000259" key="2">
    <source>
        <dbReference type="Pfam" id="PF14111"/>
    </source>
</evidence>
<dbReference type="OrthoDB" id="1738329at2759"/>
<protein>
    <recommendedName>
        <fullName evidence="5">DUF4283 domain-containing protein</fullName>
    </recommendedName>
</protein>
<dbReference type="InterPro" id="IPR036691">
    <property type="entry name" value="Endo/exonu/phosph_ase_sf"/>
</dbReference>
<evidence type="ECO:0000313" key="4">
    <source>
        <dbReference type="Proteomes" id="UP001153076"/>
    </source>
</evidence>
<name>A0A9Q1JFE5_9CARY</name>
<dbReference type="AlphaFoldDB" id="A0A9Q1JFE5"/>
<evidence type="ECO:0008006" key="5">
    <source>
        <dbReference type="Google" id="ProtNLM"/>
    </source>
</evidence>
<keyword evidence="4" id="KW-1185">Reference proteome</keyword>
<dbReference type="Proteomes" id="UP001153076">
    <property type="component" value="Unassembled WGS sequence"/>
</dbReference>
<accession>A0A9Q1JFE5</accession>
<proteinExistence type="predicted"/>
<feature type="domain" description="DUF4283" evidence="2">
    <location>
        <begin position="70"/>
        <end position="149"/>
    </location>
</feature>
<gene>
    <name evidence="3" type="ORF">Cgig2_023655</name>
</gene>
<dbReference type="PANTHER" id="PTHR33233:SF17">
    <property type="entry name" value="DUF4283 DOMAIN-CONTAINING PROTEIN"/>
    <property type="match status" value="1"/>
</dbReference>
<dbReference type="InterPro" id="IPR025558">
    <property type="entry name" value="DUF4283"/>
</dbReference>
<dbReference type="Pfam" id="PF14111">
    <property type="entry name" value="DUF4283"/>
    <property type="match status" value="1"/>
</dbReference>
<dbReference type="Pfam" id="PF03372">
    <property type="entry name" value="Exo_endo_phos"/>
    <property type="match status" value="1"/>
</dbReference>